<comment type="caution">
    <text evidence="1">The sequence shown here is derived from an EMBL/GenBank/DDBJ whole genome shotgun (WGS) entry which is preliminary data.</text>
</comment>
<reference evidence="1 2" key="1">
    <citation type="submission" date="2019-01" db="EMBL/GenBank/DDBJ databases">
        <title>Spirosoma flava sp. nov., a propanil-degrading bacterium isolated from herbicide-contaminated soil.</title>
        <authorList>
            <person name="Zhang L."/>
            <person name="Jiang J.-D."/>
        </authorList>
    </citation>
    <scope>NUCLEOTIDE SEQUENCE [LARGE SCALE GENOMIC DNA]</scope>
    <source>
        <strain evidence="1 2">TY50</strain>
    </source>
</reference>
<evidence type="ECO:0000313" key="1">
    <source>
        <dbReference type="EMBL" id="RYC71703.1"/>
    </source>
</evidence>
<dbReference type="EMBL" id="SBLB01000001">
    <property type="protein sequence ID" value="RYC71703.1"/>
    <property type="molecule type" value="Genomic_DNA"/>
</dbReference>
<dbReference type="RefSeq" id="WP_129600642.1">
    <property type="nucleotide sequence ID" value="NZ_SBLB01000001.1"/>
</dbReference>
<accession>A0A4Q2UPR4</accession>
<protein>
    <recommendedName>
        <fullName evidence="3">DUF2147 domain-containing protein</fullName>
    </recommendedName>
</protein>
<evidence type="ECO:0008006" key="3">
    <source>
        <dbReference type="Google" id="ProtNLM"/>
    </source>
</evidence>
<dbReference type="AlphaFoldDB" id="A0A4Q2UPR4"/>
<name>A0A4Q2UPR4_9BACT</name>
<gene>
    <name evidence="1" type="ORF">EQG79_06110</name>
</gene>
<dbReference type="InterPro" id="IPR046033">
    <property type="entry name" value="DUF5991"/>
</dbReference>
<sequence>MLRSALFAGFLLISALLVGFQSTDSWLGKWSGEHPDGVTYTITVKDKYKGMNLCDVHAQGIQTFYHLECWATGTPTTLKVYYRSTTDGAFYAKDRVKLNQPLFILQRDKGKTNWQWQQIFDGKIPVRKKASA</sequence>
<dbReference type="Proteomes" id="UP000290407">
    <property type="component" value="Unassembled WGS sequence"/>
</dbReference>
<keyword evidence="2" id="KW-1185">Reference proteome</keyword>
<dbReference type="Pfam" id="PF19453">
    <property type="entry name" value="DUF5991"/>
    <property type="match status" value="1"/>
</dbReference>
<proteinExistence type="predicted"/>
<evidence type="ECO:0000313" key="2">
    <source>
        <dbReference type="Proteomes" id="UP000290407"/>
    </source>
</evidence>
<organism evidence="1 2">
    <name type="scientific">Spirosoma sordidisoli</name>
    <dbReference type="NCBI Taxonomy" id="2502893"/>
    <lineage>
        <taxon>Bacteria</taxon>
        <taxon>Pseudomonadati</taxon>
        <taxon>Bacteroidota</taxon>
        <taxon>Cytophagia</taxon>
        <taxon>Cytophagales</taxon>
        <taxon>Cytophagaceae</taxon>
        <taxon>Spirosoma</taxon>
    </lineage>
</organism>